<evidence type="ECO:0000313" key="2">
    <source>
        <dbReference type="EMBL" id="AYC31433.1"/>
    </source>
</evidence>
<organism evidence="2 3">
    <name type="scientific">Pseudomonas cavernae</name>
    <dbReference type="NCBI Taxonomy" id="2320867"/>
    <lineage>
        <taxon>Bacteria</taxon>
        <taxon>Pseudomonadati</taxon>
        <taxon>Pseudomonadota</taxon>
        <taxon>Gammaproteobacteria</taxon>
        <taxon>Pseudomonadales</taxon>
        <taxon>Pseudomonadaceae</taxon>
        <taxon>Pseudomonas</taxon>
    </lineage>
</organism>
<accession>A0A385Z0P9</accession>
<reference evidence="3" key="1">
    <citation type="submission" date="2018-09" db="EMBL/GenBank/DDBJ databases">
        <authorList>
            <person name="Zhu H."/>
        </authorList>
    </citation>
    <scope>NUCLEOTIDE SEQUENCE [LARGE SCALE GENOMIC DNA]</scope>
    <source>
        <strain evidence="3">K2W31S-8</strain>
    </source>
</reference>
<dbReference type="EMBL" id="CP032419">
    <property type="protein sequence ID" value="AYC31433.1"/>
    <property type="molecule type" value="Genomic_DNA"/>
</dbReference>
<dbReference type="Proteomes" id="UP000265560">
    <property type="component" value="Chromosome"/>
</dbReference>
<dbReference type="RefSeq" id="WP_119892059.1">
    <property type="nucleotide sequence ID" value="NZ_CP032419.1"/>
</dbReference>
<dbReference type="KEGG" id="pcav:D3880_03075"/>
<keyword evidence="1" id="KW-1133">Transmembrane helix</keyword>
<dbReference type="AlphaFoldDB" id="A0A385Z0P9"/>
<evidence type="ECO:0000313" key="3">
    <source>
        <dbReference type="Proteomes" id="UP000265560"/>
    </source>
</evidence>
<keyword evidence="1" id="KW-0812">Transmembrane</keyword>
<name>A0A385Z0P9_9PSED</name>
<proteinExistence type="predicted"/>
<protein>
    <submittedName>
        <fullName evidence="2">Uncharacterized protein</fullName>
    </submittedName>
</protein>
<feature type="transmembrane region" description="Helical" evidence="1">
    <location>
        <begin position="7"/>
        <end position="30"/>
    </location>
</feature>
<keyword evidence="3" id="KW-1185">Reference proteome</keyword>
<keyword evidence="1" id="KW-0472">Membrane</keyword>
<evidence type="ECO:0000256" key="1">
    <source>
        <dbReference type="SAM" id="Phobius"/>
    </source>
</evidence>
<dbReference type="OrthoDB" id="6692539at2"/>
<gene>
    <name evidence="2" type="ORF">D3880_03075</name>
</gene>
<sequence length="219" mass="22321">MKRQGGVSLISLMVGMLLSSLCVLAMLALYKNLVQTAVVATQDANQDGQLTSGLLTAQLELQSAGFGIDSASPPNLLKTTLAFAGVNQPALLWRYLDGAGYQCRGLIDRGASDPHSGKPVRLLSLLQVAGGCSAGAGLSGLNWAVRSDLAKLAVPAAQQAAPQPLVTFDIASLNCAPFGIGAADRHPQVTLSAPSSAQLAGAGGIAPLSYSICLPNIAE</sequence>